<evidence type="ECO:0000313" key="1">
    <source>
        <dbReference type="EMBL" id="ONH71558.1"/>
    </source>
</evidence>
<name>A0A1V2LJF8_PICKU</name>
<dbReference type="Pfam" id="PF07247">
    <property type="entry name" value="AATase"/>
    <property type="match status" value="1"/>
</dbReference>
<dbReference type="InterPro" id="IPR010828">
    <property type="entry name" value="Atf2/Sli1-like"/>
</dbReference>
<dbReference type="PANTHER" id="PTHR28037:SF2">
    <property type="entry name" value="ACR018CP"/>
    <property type="match status" value="1"/>
</dbReference>
<sequence length="463" mass="52741">MKNSRPISYTEKLYFWRTKLGGYSNFRFVGEYSIELNAQNVFQALETMLYKYSPLTAGMLPNNDESLGYHISLISKVKYGDVVEFITDEALEGNVTGILDKYHSVHFNFDDCTPLWKLKIINGKYALFFCDHAFFDGTSGKNFHIEFSNALAEQKTTESGPSEGMDTVLFDRSLTDPEKYQIFPPPKDIIDYNGSIITQLKSVFEAVAPKPITNWLKYWFGGNPYAKLMTYNPLLGNDLKLIPDDKIGDSVNVFLNPTEVKKMIQLARNHNVKMTSLVVLLAQLSIRDFISDDKDSLISVPINLRSEIDNEKAKKLCANFSDKFGIYMSGIEIELPAIKKICPGGEIDWKLAEYIHNEIHQRAKSSKYRWGLAKYIDPKKYIEGYISKRERETLEVSNVGIVSNCSPILLHLWFDQPPEGFSINMASTANGANLTLRSYNAAHIEKFASEFERLLRGLLEKKE</sequence>
<dbReference type="AlphaFoldDB" id="A0A1V2LJF8"/>
<keyword evidence="1" id="KW-0808">Transferase</keyword>
<accession>A0A1V2LJF8</accession>
<reference evidence="2" key="1">
    <citation type="journal article" date="2017" name="Genome Announc.">
        <title>Genome sequences of Cyberlindnera fabianii 65, Pichia kudriavzevii 129, and Saccharomyces cerevisiae 131 isolated from fermented masau fruits in Zimbabwe.</title>
        <authorList>
            <person name="van Rijswijck I.M.H."/>
            <person name="Derks M.F.L."/>
            <person name="Abee T."/>
            <person name="de Ridder D."/>
            <person name="Smid E.J."/>
        </authorList>
    </citation>
    <scope>NUCLEOTIDE SEQUENCE [LARGE SCALE GENOMIC DNA]</scope>
    <source>
        <strain evidence="2">129</strain>
    </source>
</reference>
<proteinExistence type="predicted"/>
<dbReference type="GO" id="GO:0008080">
    <property type="term" value="F:N-acetyltransferase activity"/>
    <property type="evidence" value="ECO:0007669"/>
    <property type="project" value="TreeGrafter"/>
</dbReference>
<dbReference type="InterPro" id="IPR052058">
    <property type="entry name" value="Alcohol_O-acetyltransferase"/>
</dbReference>
<dbReference type="EMBL" id="MQVM01000032">
    <property type="protein sequence ID" value="ONH71558.1"/>
    <property type="molecule type" value="Genomic_DNA"/>
</dbReference>
<comment type="caution">
    <text evidence="1">The sequence shown here is derived from an EMBL/GenBank/DDBJ whole genome shotgun (WGS) entry which is preliminary data.</text>
</comment>
<dbReference type="PANTHER" id="PTHR28037">
    <property type="entry name" value="ALCOHOL O-ACETYLTRANSFERASE 1-RELATED"/>
    <property type="match status" value="1"/>
</dbReference>
<protein>
    <submittedName>
        <fullName evidence="1">N-acetyltransferase SLI1</fullName>
    </submittedName>
</protein>
<dbReference type="Proteomes" id="UP000189274">
    <property type="component" value="Unassembled WGS sequence"/>
</dbReference>
<gene>
    <name evidence="1" type="ORF">BOH78_4413</name>
</gene>
<dbReference type="VEuPathDB" id="FungiDB:C5L36_0A11710"/>
<evidence type="ECO:0000313" key="2">
    <source>
        <dbReference type="Proteomes" id="UP000189274"/>
    </source>
</evidence>
<organism evidence="1 2">
    <name type="scientific">Pichia kudriavzevii</name>
    <name type="common">Yeast</name>
    <name type="synonym">Issatchenkia orientalis</name>
    <dbReference type="NCBI Taxonomy" id="4909"/>
    <lineage>
        <taxon>Eukaryota</taxon>
        <taxon>Fungi</taxon>
        <taxon>Dikarya</taxon>
        <taxon>Ascomycota</taxon>
        <taxon>Saccharomycotina</taxon>
        <taxon>Pichiomycetes</taxon>
        <taxon>Pichiales</taxon>
        <taxon>Pichiaceae</taxon>
        <taxon>Pichia</taxon>
    </lineage>
</organism>